<dbReference type="GO" id="GO:0035539">
    <property type="term" value="F:8-oxo-7,8-dihydrodeoxyguanosine triphosphate pyrophosphatase activity"/>
    <property type="evidence" value="ECO:0007669"/>
    <property type="project" value="UniProtKB-EC"/>
</dbReference>
<evidence type="ECO:0000256" key="3">
    <source>
        <dbReference type="ARBA" id="ARBA00022723"/>
    </source>
</evidence>
<gene>
    <name evidence="7" type="ORF">JOC86_003612</name>
</gene>
<dbReference type="SUPFAM" id="SSF55811">
    <property type="entry name" value="Nudix"/>
    <property type="match status" value="1"/>
</dbReference>
<comment type="cofactor">
    <cofactor evidence="1">
        <name>Mg(2+)</name>
        <dbReference type="ChEBI" id="CHEBI:18420"/>
    </cofactor>
</comment>
<keyword evidence="5" id="KW-0460">Magnesium</keyword>
<dbReference type="Proteomes" id="UP001646157">
    <property type="component" value="Unassembled WGS sequence"/>
</dbReference>
<accession>A0ABS2NGU9</accession>
<protein>
    <submittedName>
        <fullName evidence="7">8-oxo-dGTP diphosphatase</fullName>
        <ecNumber evidence="7">3.6.1.55</ecNumber>
    </submittedName>
</protein>
<keyword evidence="4 7" id="KW-0378">Hydrolase</keyword>
<sequence length="159" mass="18564">MNWNEFETQLYTMVMVEREGEVLLVKRPDRKGFPGHIAPGGKIDFPESPAEGAIREVREETGLKVERLIFKGIEEFVIPHKKFRYTVYNYIAKEVSGDLLENPPEGELVWVKKGEALELPMQSWFKRRFPYFFKAGTFEIHSKWNGENRGEAEVSIREL</sequence>
<name>A0ABS2NGU9_9BACI</name>
<evidence type="ECO:0000256" key="2">
    <source>
        <dbReference type="ARBA" id="ARBA00005582"/>
    </source>
</evidence>
<reference evidence="7 8" key="1">
    <citation type="submission" date="2021-01" db="EMBL/GenBank/DDBJ databases">
        <title>Genomic Encyclopedia of Type Strains, Phase IV (KMG-IV): sequencing the most valuable type-strain genomes for metagenomic binning, comparative biology and taxonomic classification.</title>
        <authorList>
            <person name="Goeker M."/>
        </authorList>
    </citation>
    <scope>NUCLEOTIDE SEQUENCE [LARGE SCALE GENOMIC DNA]</scope>
    <source>
        <strain evidence="7 8">DSM 24834</strain>
    </source>
</reference>
<dbReference type="EC" id="3.6.1.55" evidence="7"/>
<comment type="caution">
    <text evidence="7">The sequence shown here is derived from an EMBL/GenBank/DDBJ whole genome shotgun (WGS) entry which is preliminary data.</text>
</comment>
<dbReference type="PROSITE" id="PS00893">
    <property type="entry name" value="NUDIX_BOX"/>
    <property type="match status" value="1"/>
</dbReference>
<feature type="domain" description="Nudix hydrolase" evidence="6">
    <location>
        <begin position="7"/>
        <end position="134"/>
    </location>
</feature>
<keyword evidence="8" id="KW-1185">Reference proteome</keyword>
<evidence type="ECO:0000313" key="8">
    <source>
        <dbReference type="Proteomes" id="UP001646157"/>
    </source>
</evidence>
<evidence type="ECO:0000256" key="1">
    <source>
        <dbReference type="ARBA" id="ARBA00001946"/>
    </source>
</evidence>
<dbReference type="InterPro" id="IPR000086">
    <property type="entry name" value="NUDIX_hydrolase_dom"/>
</dbReference>
<dbReference type="Pfam" id="PF00293">
    <property type="entry name" value="NUDIX"/>
    <property type="match status" value="1"/>
</dbReference>
<dbReference type="RefSeq" id="WP_205174210.1">
    <property type="nucleotide sequence ID" value="NZ_JAFBDZ010000003.1"/>
</dbReference>
<dbReference type="InterPro" id="IPR015797">
    <property type="entry name" value="NUDIX_hydrolase-like_dom_sf"/>
</dbReference>
<organism evidence="7 8">
    <name type="scientific">Rossellomorea pakistanensis</name>
    <dbReference type="NCBI Taxonomy" id="992288"/>
    <lineage>
        <taxon>Bacteria</taxon>
        <taxon>Bacillati</taxon>
        <taxon>Bacillota</taxon>
        <taxon>Bacilli</taxon>
        <taxon>Bacillales</taxon>
        <taxon>Bacillaceae</taxon>
        <taxon>Rossellomorea</taxon>
    </lineage>
</organism>
<evidence type="ECO:0000313" key="7">
    <source>
        <dbReference type="EMBL" id="MBM7587060.1"/>
    </source>
</evidence>
<comment type="similarity">
    <text evidence="2">Belongs to the Nudix hydrolase family.</text>
</comment>
<dbReference type="InterPro" id="IPR020084">
    <property type="entry name" value="NUDIX_hydrolase_CS"/>
</dbReference>
<evidence type="ECO:0000256" key="5">
    <source>
        <dbReference type="ARBA" id="ARBA00022842"/>
    </source>
</evidence>
<dbReference type="PROSITE" id="PS51462">
    <property type="entry name" value="NUDIX"/>
    <property type="match status" value="1"/>
</dbReference>
<dbReference type="PANTHER" id="PTHR43758:SF2">
    <property type="entry name" value="OXIDIZED PURINE NUCLEOSIDE TRIPHOSPHATE HYDROLASE"/>
    <property type="match status" value="1"/>
</dbReference>
<evidence type="ECO:0000256" key="4">
    <source>
        <dbReference type="ARBA" id="ARBA00022801"/>
    </source>
</evidence>
<dbReference type="PANTHER" id="PTHR43758">
    <property type="entry name" value="7,8-DIHYDRO-8-OXOGUANINE TRIPHOSPHATASE"/>
    <property type="match status" value="1"/>
</dbReference>
<keyword evidence="3" id="KW-0479">Metal-binding</keyword>
<proteinExistence type="inferred from homology"/>
<evidence type="ECO:0000259" key="6">
    <source>
        <dbReference type="PROSITE" id="PS51462"/>
    </source>
</evidence>
<dbReference type="EMBL" id="JAFBDZ010000003">
    <property type="protein sequence ID" value="MBM7587060.1"/>
    <property type="molecule type" value="Genomic_DNA"/>
</dbReference>
<dbReference type="Gene3D" id="3.90.79.10">
    <property type="entry name" value="Nucleoside Triphosphate Pyrophosphohydrolase"/>
    <property type="match status" value="1"/>
</dbReference>